<dbReference type="EMBL" id="BART01028761">
    <property type="protein sequence ID" value="GAG92948.1"/>
    <property type="molecule type" value="Genomic_DNA"/>
</dbReference>
<dbReference type="PANTHER" id="PTHR24220:SF86">
    <property type="entry name" value="ABC TRANSPORTER ABCH.1"/>
    <property type="match status" value="1"/>
</dbReference>
<dbReference type="InterPro" id="IPR003593">
    <property type="entry name" value="AAA+_ATPase"/>
</dbReference>
<dbReference type="InterPro" id="IPR027417">
    <property type="entry name" value="P-loop_NTPase"/>
</dbReference>
<name>X1C983_9ZZZZ</name>
<dbReference type="PROSITE" id="PS50893">
    <property type="entry name" value="ABC_TRANSPORTER_2"/>
    <property type="match status" value="1"/>
</dbReference>
<dbReference type="InterPro" id="IPR017871">
    <property type="entry name" value="ABC_transporter-like_CS"/>
</dbReference>
<accession>X1C983</accession>
<evidence type="ECO:0000313" key="5">
    <source>
        <dbReference type="EMBL" id="GAG92948.1"/>
    </source>
</evidence>
<keyword evidence="1" id="KW-0813">Transport</keyword>
<gene>
    <name evidence="5" type="ORF">S01H4_50626</name>
</gene>
<protein>
    <recommendedName>
        <fullName evidence="4">ABC transporter domain-containing protein</fullName>
    </recommendedName>
</protein>
<evidence type="ECO:0000256" key="3">
    <source>
        <dbReference type="ARBA" id="ARBA00022840"/>
    </source>
</evidence>
<sequence length="219" mass="23943">MIELENVTKVYRMGKVEVFALRGVTLSIEKGEMVAIQGASGSGKSTLLNVIGCLDRPTSGSYLFEGDDVSRLNDNQLAEMRNRKFGFVFQEYNLLSRASALSNVELPLIYGGNRHKRQRAMEALERVGLAPRANHKPTELSGGEQQRVAIARALVNNPALILADEPTGNLDSASTAEIISIFRQLNRDGIIVVIVTHEADIAAQTQHTIRLSDGEIVSQ</sequence>
<keyword evidence="2" id="KW-0547">Nucleotide-binding</keyword>
<evidence type="ECO:0000259" key="4">
    <source>
        <dbReference type="PROSITE" id="PS50893"/>
    </source>
</evidence>
<keyword evidence="3" id="KW-0067">ATP-binding</keyword>
<reference evidence="5" key="1">
    <citation type="journal article" date="2014" name="Front. Microbiol.">
        <title>High frequency of phylogenetically diverse reductive dehalogenase-homologous genes in deep subseafloor sedimentary metagenomes.</title>
        <authorList>
            <person name="Kawai M."/>
            <person name="Futagami T."/>
            <person name="Toyoda A."/>
            <person name="Takaki Y."/>
            <person name="Nishi S."/>
            <person name="Hori S."/>
            <person name="Arai W."/>
            <person name="Tsubouchi T."/>
            <person name="Morono Y."/>
            <person name="Uchiyama I."/>
            <person name="Ito T."/>
            <person name="Fujiyama A."/>
            <person name="Inagaki F."/>
            <person name="Takami H."/>
        </authorList>
    </citation>
    <scope>NUCLEOTIDE SEQUENCE</scope>
    <source>
        <strain evidence="5">Expedition CK06-06</strain>
    </source>
</reference>
<dbReference type="Gene3D" id="3.40.50.300">
    <property type="entry name" value="P-loop containing nucleotide triphosphate hydrolases"/>
    <property type="match status" value="1"/>
</dbReference>
<dbReference type="GO" id="GO:0005886">
    <property type="term" value="C:plasma membrane"/>
    <property type="evidence" value="ECO:0007669"/>
    <property type="project" value="TreeGrafter"/>
</dbReference>
<dbReference type="PROSITE" id="PS00211">
    <property type="entry name" value="ABC_TRANSPORTER_1"/>
    <property type="match status" value="1"/>
</dbReference>
<dbReference type="Pfam" id="PF00005">
    <property type="entry name" value="ABC_tran"/>
    <property type="match status" value="1"/>
</dbReference>
<dbReference type="GO" id="GO:0005524">
    <property type="term" value="F:ATP binding"/>
    <property type="evidence" value="ECO:0007669"/>
    <property type="project" value="UniProtKB-KW"/>
</dbReference>
<dbReference type="CDD" id="cd03255">
    <property type="entry name" value="ABC_MJ0796_LolCDE_FtsE"/>
    <property type="match status" value="1"/>
</dbReference>
<dbReference type="InterPro" id="IPR017911">
    <property type="entry name" value="MacB-like_ATP-bd"/>
</dbReference>
<dbReference type="PANTHER" id="PTHR24220">
    <property type="entry name" value="IMPORT ATP-BINDING PROTEIN"/>
    <property type="match status" value="1"/>
</dbReference>
<evidence type="ECO:0000256" key="2">
    <source>
        <dbReference type="ARBA" id="ARBA00022741"/>
    </source>
</evidence>
<dbReference type="GO" id="GO:0022857">
    <property type="term" value="F:transmembrane transporter activity"/>
    <property type="evidence" value="ECO:0007669"/>
    <property type="project" value="TreeGrafter"/>
</dbReference>
<dbReference type="FunFam" id="3.40.50.300:FF:000032">
    <property type="entry name" value="Export ABC transporter ATP-binding protein"/>
    <property type="match status" value="1"/>
</dbReference>
<evidence type="ECO:0000256" key="1">
    <source>
        <dbReference type="ARBA" id="ARBA00022448"/>
    </source>
</evidence>
<dbReference type="SMART" id="SM00382">
    <property type="entry name" value="AAA"/>
    <property type="match status" value="1"/>
</dbReference>
<organism evidence="5">
    <name type="scientific">marine sediment metagenome</name>
    <dbReference type="NCBI Taxonomy" id="412755"/>
    <lineage>
        <taxon>unclassified sequences</taxon>
        <taxon>metagenomes</taxon>
        <taxon>ecological metagenomes</taxon>
    </lineage>
</organism>
<comment type="caution">
    <text evidence="5">The sequence shown here is derived from an EMBL/GenBank/DDBJ whole genome shotgun (WGS) entry which is preliminary data.</text>
</comment>
<dbReference type="AlphaFoldDB" id="X1C983"/>
<proteinExistence type="predicted"/>
<dbReference type="GO" id="GO:0016887">
    <property type="term" value="F:ATP hydrolysis activity"/>
    <property type="evidence" value="ECO:0007669"/>
    <property type="project" value="InterPro"/>
</dbReference>
<dbReference type="InterPro" id="IPR015854">
    <property type="entry name" value="ABC_transpr_LolD-like"/>
</dbReference>
<dbReference type="GO" id="GO:0098796">
    <property type="term" value="C:membrane protein complex"/>
    <property type="evidence" value="ECO:0007669"/>
    <property type="project" value="UniProtKB-ARBA"/>
</dbReference>
<dbReference type="InterPro" id="IPR003439">
    <property type="entry name" value="ABC_transporter-like_ATP-bd"/>
</dbReference>
<feature type="domain" description="ABC transporter" evidence="4">
    <location>
        <begin position="2"/>
        <end position="219"/>
    </location>
</feature>
<dbReference type="SUPFAM" id="SSF52540">
    <property type="entry name" value="P-loop containing nucleoside triphosphate hydrolases"/>
    <property type="match status" value="1"/>
</dbReference>